<protein>
    <submittedName>
        <fullName evidence="2">Transporter</fullName>
    </submittedName>
</protein>
<keyword evidence="3" id="KW-1185">Reference proteome</keyword>
<sequence>MHHPTIRAMFGAIAMLAGSAHGATVDAGDYTRLPDGTNLAVLYAQHVEGKELYSQGTRLSGNARLSADIGILRAVRFIDVGDVTVIPQFLLPFGKLRTGGDLSGLSSTNGIGDLIFAPTVHLIQDSTRKRALAVTPWLYLPTGRYDRNNALNALGENRWKLDLQAGYITPLSDRWSLDLVGDVIWYGRNSDYGSAGATLRQSLSYQAQGHLRYHVDAGTYVAGMLSCEWGGETKVNGASQGDRQQRTKGLLSVGHFVTPTVQLLGSYGRDFSVRTGAREDHRFNLRMVKVF</sequence>
<reference evidence="2 3" key="1">
    <citation type="submission" date="2019-11" db="EMBL/GenBank/DDBJ databases">
        <title>Novel species isolated from a subtropical stream in China.</title>
        <authorList>
            <person name="Lu H."/>
        </authorList>
    </citation>
    <scope>NUCLEOTIDE SEQUENCE [LARGE SCALE GENOMIC DNA]</scope>
    <source>
        <strain evidence="2 3">FT92W</strain>
    </source>
</reference>
<organism evidence="2 3">
    <name type="scientific">Pseudoduganella rivuli</name>
    <dbReference type="NCBI Taxonomy" id="2666085"/>
    <lineage>
        <taxon>Bacteria</taxon>
        <taxon>Pseudomonadati</taxon>
        <taxon>Pseudomonadota</taxon>
        <taxon>Betaproteobacteria</taxon>
        <taxon>Burkholderiales</taxon>
        <taxon>Oxalobacteraceae</taxon>
        <taxon>Telluria group</taxon>
        <taxon>Pseudoduganella</taxon>
    </lineage>
</organism>
<feature type="chain" id="PRO_5030679912" evidence="1">
    <location>
        <begin position="23"/>
        <end position="291"/>
    </location>
</feature>
<dbReference type="AlphaFoldDB" id="A0A7X2LS36"/>
<comment type="caution">
    <text evidence="2">The sequence shown here is derived from an EMBL/GenBank/DDBJ whole genome shotgun (WGS) entry which is preliminary data.</text>
</comment>
<evidence type="ECO:0000256" key="1">
    <source>
        <dbReference type="SAM" id="SignalP"/>
    </source>
</evidence>
<proteinExistence type="predicted"/>
<feature type="signal peptide" evidence="1">
    <location>
        <begin position="1"/>
        <end position="22"/>
    </location>
</feature>
<dbReference type="InterPro" id="IPR025737">
    <property type="entry name" value="FApF"/>
</dbReference>
<dbReference type="Proteomes" id="UP000446768">
    <property type="component" value="Unassembled WGS sequence"/>
</dbReference>
<dbReference type="Pfam" id="PF13557">
    <property type="entry name" value="Phenol_MetA_deg"/>
    <property type="match status" value="1"/>
</dbReference>
<evidence type="ECO:0000313" key="2">
    <source>
        <dbReference type="EMBL" id="MRV70394.1"/>
    </source>
</evidence>
<accession>A0A7X2LS36</accession>
<dbReference type="EMBL" id="WKJJ01000001">
    <property type="protein sequence ID" value="MRV70394.1"/>
    <property type="molecule type" value="Genomic_DNA"/>
</dbReference>
<keyword evidence="1" id="KW-0732">Signal</keyword>
<name>A0A7X2LS36_9BURK</name>
<gene>
    <name evidence="2" type="ORF">GJ700_01490</name>
</gene>
<evidence type="ECO:0000313" key="3">
    <source>
        <dbReference type="Proteomes" id="UP000446768"/>
    </source>
</evidence>
<dbReference type="RefSeq" id="WP_154370874.1">
    <property type="nucleotide sequence ID" value="NZ_WKJJ01000001.1"/>
</dbReference>